<proteinExistence type="predicted"/>
<keyword evidence="2" id="KW-1185">Reference proteome</keyword>
<sequence>MALTNLPYDDEAILAATESAAAISREVRDVQVDFAGTDVSDDGVARVTATITWTVPADEAVRILDAARPRG</sequence>
<evidence type="ECO:0000313" key="2">
    <source>
        <dbReference type="Proteomes" id="UP000195101"/>
    </source>
</evidence>
<dbReference type="OrthoDB" id="5123743at2"/>
<evidence type="ECO:0000313" key="1">
    <source>
        <dbReference type="EMBL" id="OUE24504.1"/>
    </source>
</evidence>
<dbReference type="Proteomes" id="UP000195101">
    <property type="component" value="Unassembled WGS sequence"/>
</dbReference>
<gene>
    <name evidence="1" type="ORF">BFL37_11375</name>
</gene>
<name>A0A251YJV4_9MICO</name>
<dbReference type="RefSeq" id="WP_086515207.1">
    <property type="nucleotide sequence ID" value="NZ_MDJZ01000016.1"/>
</dbReference>
<reference evidence="1 2" key="1">
    <citation type="submission" date="2016-08" db="EMBL/GenBank/DDBJ databases">
        <title>Genome sequence of Clavibacter michiganensis spp strain CFBP8019.</title>
        <authorList>
            <person name="Thapa S.P."/>
            <person name="Coaker G."/>
            <person name="Jacques M.-A."/>
        </authorList>
    </citation>
    <scope>NUCLEOTIDE SEQUENCE [LARGE SCALE GENOMIC DNA]</scope>
    <source>
        <strain evidence="1">CFBP8019</strain>
    </source>
</reference>
<protein>
    <submittedName>
        <fullName evidence="1">Uncharacterized protein</fullName>
    </submittedName>
</protein>
<organism evidence="1 2">
    <name type="scientific">Clavibacter michiganensis</name>
    <dbReference type="NCBI Taxonomy" id="28447"/>
    <lineage>
        <taxon>Bacteria</taxon>
        <taxon>Bacillati</taxon>
        <taxon>Actinomycetota</taxon>
        <taxon>Actinomycetes</taxon>
        <taxon>Micrococcales</taxon>
        <taxon>Microbacteriaceae</taxon>
        <taxon>Clavibacter</taxon>
    </lineage>
</organism>
<comment type="caution">
    <text evidence="1">The sequence shown here is derived from an EMBL/GenBank/DDBJ whole genome shotgun (WGS) entry which is preliminary data.</text>
</comment>
<dbReference type="AlphaFoldDB" id="A0A251YJV4"/>
<dbReference type="EMBL" id="MDJZ01000016">
    <property type="protein sequence ID" value="OUE24504.1"/>
    <property type="molecule type" value="Genomic_DNA"/>
</dbReference>
<accession>A0A251YJV4</accession>